<evidence type="ECO:0000256" key="6">
    <source>
        <dbReference type="ARBA" id="ARBA00023006"/>
    </source>
</evidence>
<evidence type="ECO:0000256" key="7">
    <source>
        <dbReference type="ARBA" id="ARBA00023055"/>
    </source>
</evidence>
<evidence type="ECO:0000313" key="10">
    <source>
        <dbReference type="EMBL" id="KNC69441.1"/>
    </source>
</evidence>
<keyword evidence="8 9" id="KW-0472">Membrane</keyword>
<evidence type="ECO:0000313" key="11">
    <source>
        <dbReference type="Proteomes" id="UP000054560"/>
    </source>
</evidence>
<organism evidence="10 11">
    <name type="scientific">Sphaeroforma arctica JP610</name>
    <dbReference type="NCBI Taxonomy" id="667725"/>
    <lineage>
        <taxon>Eukaryota</taxon>
        <taxon>Ichthyosporea</taxon>
        <taxon>Ichthyophonida</taxon>
        <taxon>Sphaeroforma</taxon>
    </lineage>
</organism>
<reference evidence="10 11" key="1">
    <citation type="submission" date="2011-02" db="EMBL/GenBank/DDBJ databases">
        <title>The Genome Sequence of Sphaeroforma arctica JP610.</title>
        <authorList>
            <consortium name="The Broad Institute Genome Sequencing Platform"/>
            <person name="Russ C."/>
            <person name="Cuomo C."/>
            <person name="Young S.K."/>
            <person name="Zeng Q."/>
            <person name="Gargeya S."/>
            <person name="Alvarado L."/>
            <person name="Berlin A."/>
            <person name="Chapman S.B."/>
            <person name="Chen Z."/>
            <person name="Freedman E."/>
            <person name="Gellesch M."/>
            <person name="Goldberg J."/>
            <person name="Griggs A."/>
            <person name="Gujja S."/>
            <person name="Heilman E."/>
            <person name="Heiman D."/>
            <person name="Howarth C."/>
            <person name="Mehta T."/>
            <person name="Neiman D."/>
            <person name="Pearson M."/>
            <person name="Roberts A."/>
            <person name="Saif S."/>
            <person name="Shea T."/>
            <person name="Shenoy N."/>
            <person name="Sisk P."/>
            <person name="Stolte C."/>
            <person name="Sykes S."/>
            <person name="White J."/>
            <person name="Yandava C."/>
            <person name="Burger G."/>
            <person name="Gray M.W."/>
            <person name="Holland P.W.H."/>
            <person name="King N."/>
            <person name="Lang F.B.F."/>
            <person name="Roger A.J."/>
            <person name="Ruiz-Trillo I."/>
            <person name="Haas B."/>
            <person name="Nusbaum C."/>
            <person name="Birren B."/>
        </authorList>
    </citation>
    <scope>NUCLEOTIDE SEQUENCE [LARGE SCALE GENOMIC DNA]</scope>
    <source>
        <strain evidence="10 11">JP610</strain>
    </source>
</reference>
<dbReference type="Proteomes" id="UP000054560">
    <property type="component" value="Unassembled WGS sequence"/>
</dbReference>
<dbReference type="GO" id="GO:0006869">
    <property type="term" value="P:lipid transport"/>
    <property type="evidence" value="ECO:0007669"/>
    <property type="project" value="UniProtKB-KW"/>
</dbReference>
<evidence type="ECO:0000256" key="4">
    <source>
        <dbReference type="ARBA" id="ARBA00022692"/>
    </source>
</evidence>
<comment type="function">
    <text evidence="9">Phospholipid scramblase involved in autophagy. Cycles between the preautophagosomal structure/phagophore assembly site (PAS) and the cytoplasmic vesicle pool and supplies membrane for the growing autophagosome. Lipid scramblase activity plays a key role in preautophagosomal structure/phagophore assembly by distributing the phospholipids that arrive through ATG2 from the cytoplasmic to the luminal leaflet of the bilayer, thereby driving autophagosomal membrane expansion.</text>
</comment>
<evidence type="ECO:0000256" key="9">
    <source>
        <dbReference type="RuleBase" id="RU364027"/>
    </source>
</evidence>
<sequence>MSNQQMAVLARFVSFIAGSFVAVLMVLTLIDEDFLNVHVTPDRSVL</sequence>
<dbReference type="AlphaFoldDB" id="A0A0L0EYD7"/>
<keyword evidence="7 9" id="KW-0445">Lipid transport</keyword>
<dbReference type="GO" id="GO:0034045">
    <property type="term" value="C:phagophore assembly site membrane"/>
    <property type="evidence" value="ECO:0007669"/>
    <property type="project" value="UniProtKB-SubCell"/>
</dbReference>
<comment type="subcellular location">
    <subcellularLocation>
        <location evidence="1 9">Preautophagosomal structure membrane</location>
        <topology evidence="1 9">Multi-pass membrane protein</topology>
    </subcellularLocation>
</comment>
<dbReference type="EMBL" id="KQ254958">
    <property type="protein sequence ID" value="KNC69441.1"/>
    <property type="molecule type" value="Genomic_DNA"/>
</dbReference>
<evidence type="ECO:0000256" key="2">
    <source>
        <dbReference type="ARBA" id="ARBA00006185"/>
    </source>
</evidence>
<keyword evidence="4 9" id="KW-0812">Transmembrane</keyword>
<keyword evidence="5 9" id="KW-1133">Transmembrane helix</keyword>
<evidence type="ECO:0000256" key="8">
    <source>
        <dbReference type="ARBA" id="ARBA00023136"/>
    </source>
</evidence>
<feature type="non-terminal residue" evidence="10">
    <location>
        <position position="46"/>
    </location>
</feature>
<proteinExistence type="inferred from homology"/>
<evidence type="ECO:0000256" key="3">
    <source>
        <dbReference type="ARBA" id="ARBA00022448"/>
    </source>
</evidence>
<protein>
    <recommendedName>
        <fullName evidence="9">Autophagy-related protein 9</fullName>
    </recommendedName>
</protein>
<name>A0A0L0EYD7_9EUKA</name>
<gene>
    <name evidence="10" type="ORF">SARC_18049</name>
</gene>
<accession>A0A0L0EYD7</accession>
<evidence type="ECO:0000256" key="1">
    <source>
        <dbReference type="ARBA" id="ARBA00004511"/>
    </source>
</evidence>
<comment type="similarity">
    <text evidence="2 9">Belongs to the ATG9 family.</text>
</comment>
<dbReference type="Pfam" id="PF04109">
    <property type="entry name" value="ATG9"/>
    <property type="match status" value="1"/>
</dbReference>
<keyword evidence="6 9" id="KW-0072">Autophagy</keyword>
<evidence type="ECO:0000256" key="5">
    <source>
        <dbReference type="ARBA" id="ARBA00022989"/>
    </source>
</evidence>
<dbReference type="GeneID" id="25918553"/>
<feature type="transmembrane region" description="Helical" evidence="9">
    <location>
        <begin position="12"/>
        <end position="30"/>
    </location>
</feature>
<comment type="caution">
    <text evidence="9">Lacks conserved residue(s) required for the propagation of feature annotation.</text>
</comment>
<keyword evidence="11" id="KW-1185">Reference proteome</keyword>
<dbReference type="InterPro" id="IPR007241">
    <property type="entry name" value="Autophagy-rel_prot_9"/>
</dbReference>
<dbReference type="GO" id="GO:0006914">
    <property type="term" value="P:autophagy"/>
    <property type="evidence" value="ECO:0007669"/>
    <property type="project" value="UniProtKB-KW"/>
</dbReference>
<dbReference type="RefSeq" id="XP_014143343.1">
    <property type="nucleotide sequence ID" value="XM_014287868.1"/>
</dbReference>
<dbReference type="OrthoDB" id="2020634at2759"/>
<keyword evidence="3 9" id="KW-0813">Transport</keyword>